<organism evidence="2 3">
    <name type="scientific">Pyronema omphalodes (strain CBS 100304)</name>
    <name type="common">Pyronema confluens</name>
    <dbReference type="NCBI Taxonomy" id="1076935"/>
    <lineage>
        <taxon>Eukaryota</taxon>
        <taxon>Fungi</taxon>
        <taxon>Dikarya</taxon>
        <taxon>Ascomycota</taxon>
        <taxon>Pezizomycotina</taxon>
        <taxon>Pezizomycetes</taxon>
        <taxon>Pezizales</taxon>
        <taxon>Pyronemataceae</taxon>
        <taxon>Pyronema</taxon>
    </lineage>
</organism>
<dbReference type="EMBL" id="HF935218">
    <property type="protein sequence ID" value="CCX04876.1"/>
    <property type="molecule type" value="Genomic_DNA"/>
</dbReference>
<name>U4KVE0_PYROM</name>
<proteinExistence type="predicted"/>
<dbReference type="Proteomes" id="UP000018144">
    <property type="component" value="Unassembled WGS sequence"/>
</dbReference>
<dbReference type="AlphaFoldDB" id="U4KVE0"/>
<keyword evidence="3" id="KW-1185">Reference proteome</keyword>
<gene>
    <name evidence="2" type="ORF">PCON_03858</name>
</gene>
<accession>U4KVE0</accession>
<evidence type="ECO:0000313" key="3">
    <source>
        <dbReference type="Proteomes" id="UP000018144"/>
    </source>
</evidence>
<feature type="compositionally biased region" description="Acidic residues" evidence="1">
    <location>
        <begin position="15"/>
        <end position="27"/>
    </location>
</feature>
<evidence type="ECO:0000256" key="1">
    <source>
        <dbReference type="SAM" id="MobiDB-lite"/>
    </source>
</evidence>
<reference evidence="2 3" key="1">
    <citation type="journal article" date="2013" name="PLoS Genet.">
        <title>The genome and development-dependent transcriptomes of Pyronema confluens: a window into fungal evolution.</title>
        <authorList>
            <person name="Traeger S."/>
            <person name="Altegoer F."/>
            <person name="Freitag M."/>
            <person name="Gabaldon T."/>
            <person name="Kempken F."/>
            <person name="Kumar A."/>
            <person name="Marcet-Houben M."/>
            <person name="Poggeler S."/>
            <person name="Stajich J.E."/>
            <person name="Nowrousian M."/>
        </authorList>
    </citation>
    <scope>NUCLEOTIDE SEQUENCE [LARGE SCALE GENOMIC DNA]</scope>
    <source>
        <strain evidence="3">CBS 100304</strain>
        <tissue evidence="2">Vegetative mycelium</tissue>
    </source>
</reference>
<feature type="region of interest" description="Disordered" evidence="1">
    <location>
        <begin position="1"/>
        <end position="48"/>
    </location>
</feature>
<sequence length="63" mass="6466">MSGSGAGGAVKSDTGDGEGEMEVDDADLEKKKEQGKKPASKNTTGKKAAGKAVDVLFGIWLRI</sequence>
<protein>
    <submittedName>
        <fullName evidence="2">Uncharacterized protein</fullName>
    </submittedName>
</protein>
<evidence type="ECO:0000313" key="2">
    <source>
        <dbReference type="EMBL" id="CCX04876.1"/>
    </source>
</evidence>